<dbReference type="InterPro" id="IPR012340">
    <property type="entry name" value="NA-bd_OB-fold"/>
</dbReference>
<evidence type="ECO:0000313" key="8">
    <source>
        <dbReference type="EMBL" id="TSC96754.1"/>
    </source>
</evidence>
<dbReference type="AlphaFoldDB" id="A0A554LV78"/>
<dbReference type="SUPFAM" id="SSF57863">
    <property type="entry name" value="ArfGap/RecO-like zinc finger"/>
    <property type="match status" value="1"/>
</dbReference>
<dbReference type="PANTHER" id="PTHR33991">
    <property type="entry name" value="DNA REPAIR PROTEIN RECO"/>
    <property type="match status" value="1"/>
</dbReference>
<gene>
    <name evidence="8" type="ORF">CEN88_275</name>
</gene>
<reference evidence="8 9" key="1">
    <citation type="submission" date="2017-07" db="EMBL/GenBank/DDBJ databases">
        <title>Mechanisms for carbon and nitrogen cycling indicate functional differentiation within the Candidate Phyla Radiation.</title>
        <authorList>
            <person name="Danczak R.E."/>
            <person name="Johnston M.D."/>
            <person name="Kenah C."/>
            <person name="Slattery M."/>
            <person name="Wrighton K.C."/>
            <person name="Wilkins M.J."/>
        </authorList>
    </citation>
    <scope>NUCLEOTIDE SEQUENCE [LARGE SCALE GENOMIC DNA]</scope>
    <source>
        <strain evidence="8">Licking1014_2</strain>
    </source>
</reference>
<evidence type="ECO:0000256" key="1">
    <source>
        <dbReference type="ARBA" id="ARBA00007452"/>
    </source>
</evidence>
<evidence type="ECO:0000256" key="3">
    <source>
        <dbReference type="ARBA" id="ARBA00022763"/>
    </source>
</evidence>
<evidence type="ECO:0000256" key="6">
    <source>
        <dbReference type="ARBA" id="ARBA00033409"/>
    </source>
</evidence>
<keyword evidence="4" id="KW-0233">DNA recombination</keyword>
<organism evidence="8 9">
    <name type="scientific">Candidatus Berkelbacteria bacterium Licking1014_2</name>
    <dbReference type="NCBI Taxonomy" id="2017146"/>
    <lineage>
        <taxon>Bacteria</taxon>
        <taxon>Candidatus Berkelbacteria</taxon>
    </lineage>
</organism>
<dbReference type="Gene3D" id="1.20.1440.120">
    <property type="entry name" value="Recombination protein O, C-terminal domain"/>
    <property type="match status" value="1"/>
</dbReference>
<dbReference type="PANTHER" id="PTHR33991:SF1">
    <property type="entry name" value="DNA REPAIR PROTEIN RECO"/>
    <property type="match status" value="1"/>
</dbReference>
<dbReference type="Gene3D" id="2.40.50.140">
    <property type="entry name" value="Nucleic acid-binding proteins"/>
    <property type="match status" value="1"/>
</dbReference>
<dbReference type="InterPro" id="IPR022572">
    <property type="entry name" value="DNA_rep/recomb_RecO_N"/>
</dbReference>
<dbReference type="Pfam" id="PF11967">
    <property type="entry name" value="RecO_N"/>
    <property type="match status" value="1"/>
</dbReference>
<evidence type="ECO:0000256" key="5">
    <source>
        <dbReference type="ARBA" id="ARBA00023204"/>
    </source>
</evidence>
<dbReference type="NCBIfam" id="TIGR00613">
    <property type="entry name" value="reco"/>
    <property type="match status" value="1"/>
</dbReference>
<comment type="similarity">
    <text evidence="1">Belongs to the RecO family.</text>
</comment>
<evidence type="ECO:0000256" key="4">
    <source>
        <dbReference type="ARBA" id="ARBA00023172"/>
    </source>
</evidence>
<evidence type="ECO:0000259" key="7">
    <source>
        <dbReference type="Pfam" id="PF11967"/>
    </source>
</evidence>
<comment type="caution">
    <text evidence="8">The sequence shown here is derived from an EMBL/GenBank/DDBJ whole genome shotgun (WGS) entry which is preliminary data.</text>
</comment>
<feature type="domain" description="DNA replication/recombination mediator RecO N-terminal" evidence="7">
    <location>
        <begin position="2"/>
        <end position="71"/>
    </location>
</feature>
<dbReference type="GO" id="GO:0043590">
    <property type="term" value="C:bacterial nucleoid"/>
    <property type="evidence" value="ECO:0007669"/>
    <property type="project" value="TreeGrafter"/>
</dbReference>
<dbReference type="Proteomes" id="UP000318711">
    <property type="component" value="Unassembled WGS sequence"/>
</dbReference>
<keyword evidence="3" id="KW-0227">DNA damage</keyword>
<dbReference type="SUPFAM" id="SSF50249">
    <property type="entry name" value="Nucleic acid-binding proteins"/>
    <property type="match status" value="1"/>
</dbReference>
<dbReference type="EMBL" id="VMGL01000029">
    <property type="protein sequence ID" value="TSC96754.1"/>
    <property type="molecule type" value="Genomic_DNA"/>
</dbReference>
<dbReference type="GO" id="GO:0006302">
    <property type="term" value="P:double-strand break repair"/>
    <property type="evidence" value="ECO:0007669"/>
    <property type="project" value="TreeGrafter"/>
</dbReference>
<dbReference type="InterPro" id="IPR037278">
    <property type="entry name" value="ARFGAP/RecO"/>
</dbReference>
<evidence type="ECO:0000256" key="2">
    <source>
        <dbReference type="ARBA" id="ARBA00021310"/>
    </source>
</evidence>
<dbReference type="InterPro" id="IPR003717">
    <property type="entry name" value="RecO"/>
</dbReference>
<evidence type="ECO:0000313" key="9">
    <source>
        <dbReference type="Proteomes" id="UP000318711"/>
    </source>
</evidence>
<dbReference type="GO" id="GO:0006310">
    <property type="term" value="P:DNA recombination"/>
    <property type="evidence" value="ECO:0007669"/>
    <property type="project" value="UniProtKB-KW"/>
</dbReference>
<keyword evidence="5" id="KW-0234">DNA repair</keyword>
<protein>
    <recommendedName>
        <fullName evidence="2">DNA repair protein RecO</fullName>
    </recommendedName>
    <alternativeName>
        <fullName evidence="6">Recombination protein O</fullName>
    </alternativeName>
</protein>
<proteinExistence type="inferred from homology"/>
<sequence length="234" mass="26134">MITRRDCGEADRLVIFFSPNKGQLKLIAPNSRRPQAVLAGQIEPFYHLALVCRQRSSGWDKIESINIINTFPNLRQSLQTIRLAAALGRPIKKIIQPGQANHELFGLLLKSLIVIDRQPADWRANPQLFLAWFYCRLLVILGYQPQLENRPAISPTFFDIANGRLTGDNSLANLLSITDNEIKLMTALLVAGDWPKVALGAKVAVGDIDQAIAKSVRDKAITILKFHLDDYLPS</sequence>
<name>A0A554LV78_9BACT</name>
<accession>A0A554LV78</accession>
<dbReference type="InterPro" id="IPR042242">
    <property type="entry name" value="RecO_C"/>
</dbReference>
<dbReference type="Pfam" id="PF02565">
    <property type="entry name" value="RecO_C"/>
    <property type="match status" value="1"/>
</dbReference>